<dbReference type="FunFam" id="3.40.140.10:FF:000025">
    <property type="entry name" value="Riboflavin biosynthesis protein RibD"/>
    <property type="match status" value="1"/>
</dbReference>
<dbReference type="UniPathway" id="UPA00275">
    <property type="reaction ID" value="UER00401"/>
</dbReference>
<dbReference type="InterPro" id="IPR016192">
    <property type="entry name" value="APOBEC/CMP_deaminase_Zn-bd"/>
</dbReference>
<evidence type="ECO:0000256" key="5">
    <source>
        <dbReference type="ARBA" id="ARBA00022723"/>
    </source>
</evidence>
<evidence type="ECO:0000256" key="7">
    <source>
        <dbReference type="ARBA" id="ARBA00022833"/>
    </source>
</evidence>
<keyword evidence="5" id="KW-0479">Metal-binding</keyword>
<dbReference type="InterPro" id="IPR024072">
    <property type="entry name" value="DHFR-like_dom_sf"/>
</dbReference>
<dbReference type="Pfam" id="PF00383">
    <property type="entry name" value="dCMP_cyt_deam_1"/>
    <property type="match status" value="1"/>
</dbReference>
<evidence type="ECO:0000256" key="3">
    <source>
        <dbReference type="ARBA" id="ARBA00004910"/>
    </source>
</evidence>
<keyword evidence="8" id="KW-0521">NADP</keyword>
<dbReference type="PROSITE" id="PS51747">
    <property type="entry name" value="CYT_DCMP_DEAMINASES_2"/>
    <property type="match status" value="1"/>
</dbReference>
<dbReference type="InterPro" id="IPR002125">
    <property type="entry name" value="CMP_dCMP_dom"/>
</dbReference>
<comment type="cofactor">
    <cofactor evidence="1">
        <name>Zn(2+)</name>
        <dbReference type="ChEBI" id="CHEBI:29105"/>
    </cofactor>
</comment>
<organism evidence="12">
    <name type="scientific">gut metagenome</name>
    <dbReference type="NCBI Taxonomy" id="749906"/>
    <lineage>
        <taxon>unclassified sequences</taxon>
        <taxon>metagenomes</taxon>
        <taxon>organismal metagenomes</taxon>
    </lineage>
</organism>
<evidence type="ECO:0000259" key="11">
    <source>
        <dbReference type="PROSITE" id="PS51747"/>
    </source>
</evidence>
<dbReference type="GO" id="GO:0008703">
    <property type="term" value="F:5-amino-6-(5-phosphoribosylamino)uracil reductase activity"/>
    <property type="evidence" value="ECO:0007669"/>
    <property type="project" value="InterPro"/>
</dbReference>
<keyword evidence="4" id="KW-0686">Riboflavin biosynthesis</keyword>
<dbReference type="EMBL" id="AMCI01000241">
    <property type="protein sequence ID" value="EJX10159.1"/>
    <property type="molecule type" value="Genomic_DNA"/>
</dbReference>
<dbReference type="InterPro" id="IPR002734">
    <property type="entry name" value="RibDG_C"/>
</dbReference>
<dbReference type="EC" id="3.5.4.26" evidence="12"/>
<keyword evidence="10" id="KW-0511">Multifunctional enzyme</keyword>
<dbReference type="GO" id="GO:0009231">
    <property type="term" value="P:riboflavin biosynthetic process"/>
    <property type="evidence" value="ECO:0007669"/>
    <property type="project" value="UniProtKB-UniPathway"/>
</dbReference>
<dbReference type="Gene3D" id="3.40.430.10">
    <property type="entry name" value="Dihydrofolate Reductase, subunit A"/>
    <property type="match status" value="1"/>
</dbReference>
<sequence length="402" mass="45536">MRPNRSQHIIIERARSSSGGYNSRKEWRICATIGFIIITISKCKNKNNMAKSILLEEEKYIRRCIALAQNGRCNTAPNPMVGAVIVCDDRIIGEGYHVRCGEAHAEVNAIRSVKDPSLLERSTIYVSLEPCSHYGKTPPCADLIIEKKIPRIVIGCQDPFPEVAGRGIQKLRDAGREVIVGVLEEDCRQLIRRFTTFNLQHRPYIVLKWAESADGWIDVNRNGGSPVILSSPLSTMLVHKKRAESAAILVGRKTAWLDNPSLNVRHWYGKNPTRVVLDRQLSLPPQLHLFDGSIPTLVFTERAKKDTHNVTYLPIDFSDNPLPTLLEELYRRKLQTLLVEGGSQLLQSFIDSELWDEAYVEKCPVRLHAGVKAPQMKPGTVYSVDKHFGRDIWHYKVTEEIK</sequence>
<evidence type="ECO:0000256" key="1">
    <source>
        <dbReference type="ARBA" id="ARBA00001947"/>
    </source>
</evidence>
<dbReference type="NCBIfam" id="TIGR00326">
    <property type="entry name" value="eubact_ribD"/>
    <property type="match status" value="1"/>
</dbReference>
<keyword evidence="9" id="KW-0560">Oxidoreductase</keyword>
<comment type="pathway">
    <text evidence="3">Cofactor biosynthesis; riboflavin biosynthesis; 5-amino-6-(D-ribitylamino)uracil from GTP: step 3/4.</text>
</comment>
<gene>
    <name evidence="12" type="ORF">EVA_01738</name>
</gene>
<name>J9GQQ9_9ZZZZ</name>
<dbReference type="Pfam" id="PF01872">
    <property type="entry name" value="RibD_C"/>
    <property type="match status" value="1"/>
</dbReference>
<comment type="pathway">
    <text evidence="2">Cofactor biosynthesis; riboflavin biosynthesis; 5-amino-6-(D-ribitylamino)uracil from GTP: step 2/4.</text>
</comment>
<evidence type="ECO:0000256" key="10">
    <source>
        <dbReference type="ARBA" id="ARBA00023268"/>
    </source>
</evidence>
<accession>J9GQQ9</accession>
<feature type="domain" description="CMP/dCMP-type deaminase" evidence="11">
    <location>
        <begin position="55"/>
        <end position="179"/>
    </location>
</feature>
<dbReference type="SUPFAM" id="SSF53597">
    <property type="entry name" value="Dihydrofolate reductase-like"/>
    <property type="match status" value="1"/>
</dbReference>
<dbReference type="PROSITE" id="PS00903">
    <property type="entry name" value="CYT_DCMP_DEAMINASES_1"/>
    <property type="match status" value="1"/>
</dbReference>
<keyword evidence="6 12" id="KW-0378">Hydrolase</keyword>
<evidence type="ECO:0000256" key="8">
    <source>
        <dbReference type="ARBA" id="ARBA00022857"/>
    </source>
</evidence>
<dbReference type="InterPro" id="IPR050765">
    <property type="entry name" value="Riboflavin_Biosynth_HTPR"/>
</dbReference>
<evidence type="ECO:0000256" key="6">
    <source>
        <dbReference type="ARBA" id="ARBA00022801"/>
    </source>
</evidence>
<keyword evidence="7" id="KW-0862">Zinc</keyword>
<protein>
    <submittedName>
        <fullName evidence="12">Riboflavin biosynthesis protein RibD</fullName>
        <ecNumber evidence="12">3.5.4.26</ecNumber>
    </submittedName>
</protein>
<dbReference type="PANTHER" id="PTHR38011:SF7">
    <property type="entry name" value="2,5-DIAMINO-6-RIBOSYLAMINO-4(3H)-PYRIMIDINONE 5'-PHOSPHATE REDUCTASE"/>
    <property type="match status" value="1"/>
</dbReference>
<dbReference type="SUPFAM" id="SSF53927">
    <property type="entry name" value="Cytidine deaminase-like"/>
    <property type="match status" value="1"/>
</dbReference>
<dbReference type="AlphaFoldDB" id="J9GQQ9"/>
<dbReference type="Gene3D" id="3.40.140.10">
    <property type="entry name" value="Cytidine Deaminase, domain 2"/>
    <property type="match status" value="1"/>
</dbReference>
<reference evidence="12" key="1">
    <citation type="journal article" date="2012" name="PLoS ONE">
        <title>Gene sets for utilization of primary and secondary nutrition supplies in the distal gut of endangered iberian lynx.</title>
        <authorList>
            <person name="Alcaide M."/>
            <person name="Messina E."/>
            <person name="Richter M."/>
            <person name="Bargiela R."/>
            <person name="Peplies J."/>
            <person name="Huws S.A."/>
            <person name="Newbold C.J."/>
            <person name="Golyshin P.N."/>
            <person name="Simon M.A."/>
            <person name="Lopez G."/>
            <person name="Yakimov M.M."/>
            <person name="Ferrer M."/>
        </authorList>
    </citation>
    <scope>NUCLEOTIDE SEQUENCE</scope>
</reference>
<dbReference type="GO" id="GO:0008835">
    <property type="term" value="F:diaminohydroxyphosphoribosylaminopyrimidine deaminase activity"/>
    <property type="evidence" value="ECO:0007669"/>
    <property type="project" value="UniProtKB-EC"/>
</dbReference>
<comment type="caution">
    <text evidence="12">The sequence shown here is derived from an EMBL/GenBank/DDBJ whole genome shotgun (WGS) entry which is preliminary data.</text>
</comment>
<evidence type="ECO:0000256" key="2">
    <source>
        <dbReference type="ARBA" id="ARBA00004882"/>
    </source>
</evidence>
<evidence type="ECO:0000313" key="12">
    <source>
        <dbReference type="EMBL" id="EJX10159.1"/>
    </source>
</evidence>
<dbReference type="CDD" id="cd01284">
    <property type="entry name" value="Riboflavin_deaminase-reductase"/>
    <property type="match status" value="1"/>
</dbReference>
<dbReference type="InterPro" id="IPR004794">
    <property type="entry name" value="Eubact_RibD"/>
</dbReference>
<proteinExistence type="predicted"/>
<evidence type="ECO:0000256" key="9">
    <source>
        <dbReference type="ARBA" id="ARBA00023002"/>
    </source>
</evidence>
<dbReference type="GO" id="GO:0008270">
    <property type="term" value="F:zinc ion binding"/>
    <property type="evidence" value="ECO:0007669"/>
    <property type="project" value="InterPro"/>
</dbReference>
<evidence type="ECO:0000256" key="4">
    <source>
        <dbReference type="ARBA" id="ARBA00022619"/>
    </source>
</evidence>
<dbReference type="InterPro" id="IPR016193">
    <property type="entry name" value="Cytidine_deaminase-like"/>
</dbReference>
<dbReference type="PANTHER" id="PTHR38011">
    <property type="entry name" value="DIHYDROFOLATE REDUCTASE FAMILY PROTEIN (AFU_ORTHOLOGUE AFUA_8G06820)"/>
    <property type="match status" value="1"/>
</dbReference>